<evidence type="ECO:0000313" key="1">
    <source>
        <dbReference type="EMBL" id="ETA80427.1"/>
    </source>
</evidence>
<dbReference type="Proteomes" id="UP000017747">
    <property type="component" value="Unassembled WGS sequence"/>
</dbReference>
<keyword evidence="2" id="KW-1185">Reference proteome</keyword>
<reference evidence="1 2" key="1">
    <citation type="journal article" date="2014" name="Genome Announc.">
        <title>Genome Sequence of Youngiibacter fragilis, the Type Strain of the Genus Youngiibacter.</title>
        <authorList>
            <person name="Wawrik C.B."/>
            <person name="Callaghan A.V."/>
            <person name="Stamps B.W."/>
            <person name="Wawrik B."/>
        </authorList>
    </citation>
    <scope>NUCLEOTIDE SEQUENCE [LARGE SCALE GENOMIC DNA]</scope>
    <source>
        <strain evidence="1 2">232.1</strain>
    </source>
</reference>
<accession>V7I5Z3</accession>
<dbReference type="EMBL" id="AXUN02000181">
    <property type="protein sequence ID" value="ETA80427.1"/>
    <property type="molecule type" value="Genomic_DNA"/>
</dbReference>
<dbReference type="AlphaFoldDB" id="V7I5Z3"/>
<comment type="caution">
    <text evidence="1">The sequence shown here is derived from an EMBL/GenBank/DDBJ whole genome shotgun (WGS) entry which is preliminary data.</text>
</comment>
<proteinExistence type="predicted"/>
<evidence type="ECO:0000313" key="2">
    <source>
        <dbReference type="Proteomes" id="UP000017747"/>
    </source>
</evidence>
<organism evidence="1 2">
    <name type="scientific">Youngiibacter fragilis 232.1</name>
    <dbReference type="NCBI Taxonomy" id="994573"/>
    <lineage>
        <taxon>Bacteria</taxon>
        <taxon>Bacillati</taxon>
        <taxon>Bacillota</taxon>
        <taxon>Clostridia</taxon>
        <taxon>Eubacteriales</taxon>
        <taxon>Clostridiaceae</taxon>
        <taxon>Youngiibacter</taxon>
    </lineage>
</organism>
<gene>
    <name evidence="1" type="ORF">T472_0211730</name>
</gene>
<sequence length="138" mass="16474">MDNIEISKVVCDLVEANNQYFMKTTVERLSKITDYELFLKEIALLNCHCEYRRSRYSTQIMSIWYELMRNVNRDVWDPDGKVSMRGDLASNIDYLILNDLSNTIKEKNKSFVEAWEMIRREVVDGEYSWIKHIDKIGY</sequence>
<name>V7I5Z3_9CLOT</name>
<protein>
    <submittedName>
        <fullName evidence="1">Uncharacterized protein</fullName>
    </submittedName>
</protein>
<dbReference type="RefSeq" id="WP_023388099.1">
    <property type="nucleotide sequence ID" value="NZ_AXUN02000181.1"/>
</dbReference>